<feature type="compositionally biased region" description="Polar residues" evidence="1">
    <location>
        <begin position="76"/>
        <end position="86"/>
    </location>
</feature>
<sequence>MIKSQAFEAPKIQEILKIEEAPKSLEKSAEIIPKIMTPISKKSSEVSDLERDDESSPSEESLGSIHDLKSGIPRINLNSKESLWTKSQRDTEGSRPRTMGTGGISITEKMKTLPKNSALFRIFERNYADDKEQSLTWKNLELKSQNKETFNAYYKKLQKEQEKHKEWERTLPVQERLKRRNNKKLELLKVHSHKNSVADQMSWQKKRDGLHTTKNCSFVNLRIPKFKKG</sequence>
<organism evidence="2 3">
    <name type="scientific">Euplotes crassus</name>
    <dbReference type="NCBI Taxonomy" id="5936"/>
    <lineage>
        <taxon>Eukaryota</taxon>
        <taxon>Sar</taxon>
        <taxon>Alveolata</taxon>
        <taxon>Ciliophora</taxon>
        <taxon>Intramacronucleata</taxon>
        <taxon>Spirotrichea</taxon>
        <taxon>Hypotrichia</taxon>
        <taxon>Euplotida</taxon>
        <taxon>Euplotidae</taxon>
        <taxon>Moneuplotes</taxon>
    </lineage>
</organism>
<evidence type="ECO:0000313" key="2">
    <source>
        <dbReference type="EMBL" id="CAI2360961.1"/>
    </source>
</evidence>
<evidence type="ECO:0000313" key="3">
    <source>
        <dbReference type="Proteomes" id="UP001295684"/>
    </source>
</evidence>
<dbReference type="EMBL" id="CAMPGE010002160">
    <property type="protein sequence ID" value="CAI2360961.1"/>
    <property type="molecule type" value="Genomic_DNA"/>
</dbReference>
<feature type="region of interest" description="Disordered" evidence="1">
    <location>
        <begin position="34"/>
        <end position="103"/>
    </location>
</feature>
<name>A0AAD1X7W2_EUPCR</name>
<accession>A0AAD1X7W2</accession>
<dbReference type="Proteomes" id="UP001295684">
    <property type="component" value="Unassembled WGS sequence"/>
</dbReference>
<keyword evidence="3" id="KW-1185">Reference proteome</keyword>
<proteinExistence type="predicted"/>
<evidence type="ECO:0000256" key="1">
    <source>
        <dbReference type="SAM" id="MobiDB-lite"/>
    </source>
</evidence>
<dbReference type="AlphaFoldDB" id="A0AAD1X7W2"/>
<comment type="caution">
    <text evidence="2">The sequence shown here is derived from an EMBL/GenBank/DDBJ whole genome shotgun (WGS) entry which is preliminary data.</text>
</comment>
<reference evidence="2" key="1">
    <citation type="submission" date="2023-07" db="EMBL/GenBank/DDBJ databases">
        <authorList>
            <consortium name="AG Swart"/>
            <person name="Singh M."/>
            <person name="Singh A."/>
            <person name="Seah K."/>
            <person name="Emmerich C."/>
        </authorList>
    </citation>
    <scope>NUCLEOTIDE SEQUENCE</scope>
    <source>
        <strain evidence="2">DP1</strain>
    </source>
</reference>
<gene>
    <name evidence="2" type="ORF">ECRASSUSDP1_LOCUS2270</name>
</gene>
<protein>
    <submittedName>
        <fullName evidence="2">Uncharacterized protein</fullName>
    </submittedName>
</protein>